<dbReference type="Proteomes" id="UP001603978">
    <property type="component" value="Unassembled WGS sequence"/>
</dbReference>
<evidence type="ECO:0000256" key="1">
    <source>
        <dbReference type="SAM" id="MobiDB-lite"/>
    </source>
</evidence>
<dbReference type="Pfam" id="PF07731">
    <property type="entry name" value="Cu-oxidase_2"/>
    <property type="match status" value="1"/>
</dbReference>
<keyword evidence="4" id="KW-1185">Reference proteome</keyword>
<evidence type="ECO:0000313" key="4">
    <source>
        <dbReference type="Proteomes" id="UP001603978"/>
    </source>
</evidence>
<dbReference type="RefSeq" id="WP_393173947.1">
    <property type="nucleotide sequence ID" value="NZ_JBICRM010000035.1"/>
</dbReference>
<name>A0ABW7APG5_9ACTN</name>
<proteinExistence type="predicted"/>
<dbReference type="EMBL" id="JBICRM010000035">
    <property type="protein sequence ID" value="MFG1709302.1"/>
    <property type="molecule type" value="Genomic_DNA"/>
</dbReference>
<accession>A0ABW7APG5</accession>
<sequence length="127" mass="14330">MGTVVQYAGHSGSPQWSTPASSTWDYRSFAQPGPATMRPDHVMDLLINKRNTADNGFNIWTLNSEAFNMHTNEPILPIERGKRYRMRFCNATDDIHPLHLHRHTFDVTHIAGPPVHGLVKDVIMLGV</sequence>
<dbReference type="SUPFAM" id="SSF49503">
    <property type="entry name" value="Cupredoxins"/>
    <property type="match status" value="1"/>
</dbReference>
<gene>
    <name evidence="3" type="ORF">ACFLIM_39535</name>
</gene>
<feature type="region of interest" description="Disordered" evidence="1">
    <location>
        <begin position="1"/>
        <end position="20"/>
    </location>
</feature>
<dbReference type="Gene3D" id="2.60.40.420">
    <property type="entry name" value="Cupredoxins - blue copper proteins"/>
    <property type="match status" value="1"/>
</dbReference>
<protein>
    <submittedName>
        <fullName evidence="3">Multicopper oxidase domain-containing protein</fullName>
    </submittedName>
</protein>
<reference evidence="3 4" key="1">
    <citation type="submission" date="2024-10" db="EMBL/GenBank/DDBJ databases">
        <authorList>
            <person name="Topkara A.R."/>
            <person name="Saygin H."/>
        </authorList>
    </citation>
    <scope>NUCLEOTIDE SEQUENCE [LARGE SCALE GENOMIC DNA]</scope>
    <source>
        <strain evidence="3 4">M3C6</strain>
    </source>
</reference>
<organism evidence="3 4">
    <name type="scientific">Nonomuraea marmarensis</name>
    <dbReference type="NCBI Taxonomy" id="3351344"/>
    <lineage>
        <taxon>Bacteria</taxon>
        <taxon>Bacillati</taxon>
        <taxon>Actinomycetota</taxon>
        <taxon>Actinomycetes</taxon>
        <taxon>Streptosporangiales</taxon>
        <taxon>Streptosporangiaceae</taxon>
        <taxon>Nonomuraea</taxon>
    </lineage>
</organism>
<dbReference type="InterPro" id="IPR011706">
    <property type="entry name" value="Cu-oxidase_C"/>
</dbReference>
<evidence type="ECO:0000313" key="3">
    <source>
        <dbReference type="EMBL" id="MFG1709302.1"/>
    </source>
</evidence>
<evidence type="ECO:0000259" key="2">
    <source>
        <dbReference type="Pfam" id="PF07731"/>
    </source>
</evidence>
<comment type="caution">
    <text evidence="3">The sequence shown here is derived from an EMBL/GenBank/DDBJ whole genome shotgun (WGS) entry which is preliminary data.</text>
</comment>
<feature type="domain" description="Plastocyanin-like" evidence="2">
    <location>
        <begin position="53"/>
        <end position="113"/>
    </location>
</feature>
<dbReference type="InterPro" id="IPR008972">
    <property type="entry name" value="Cupredoxin"/>
</dbReference>